<proteinExistence type="predicted"/>
<name>A0ABU1K5Y2_9FLAO</name>
<organism evidence="1 2">
    <name type="scientific">Mesonia maritima</name>
    <dbReference type="NCBI Taxonomy" id="1793873"/>
    <lineage>
        <taxon>Bacteria</taxon>
        <taxon>Pseudomonadati</taxon>
        <taxon>Bacteroidota</taxon>
        <taxon>Flavobacteriia</taxon>
        <taxon>Flavobacteriales</taxon>
        <taxon>Flavobacteriaceae</taxon>
        <taxon>Mesonia</taxon>
    </lineage>
</organism>
<dbReference type="PROSITE" id="PS51257">
    <property type="entry name" value="PROKAR_LIPOPROTEIN"/>
    <property type="match status" value="1"/>
</dbReference>
<evidence type="ECO:0000313" key="2">
    <source>
        <dbReference type="Proteomes" id="UP001257659"/>
    </source>
</evidence>
<reference evidence="1 2" key="1">
    <citation type="submission" date="2023-07" db="EMBL/GenBank/DDBJ databases">
        <title>Genomic Encyclopedia of Type Strains, Phase IV (KMG-IV): sequencing the most valuable type-strain genomes for metagenomic binning, comparative biology and taxonomic classification.</title>
        <authorList>
            <person name="Goeker M."/>
        </authorList>
    </citation>
    <scope>NUCLEOTIDE SEQUENCE [LARGE SCALE GENOMIC DNA]</scope>
    <source>
        <strain evidence="1 2">DSM 102814</strain>
    </source>
</reference>
<gene>
    <name evidence="1" type="ORF">GGR31_001286</name>
</gene>
<sequence>MKFSQIILIATIFIISSCSSVPKETVTLSRTIGNDLRELEQSHTNSVNILFAKINEDIDTFIDEVYAPYIINYVLKDEYSSYQDGEESIYTSMINAANTNNKETSDKVLDDMSQFLIAAKNQIESKRKELQLPINTQRTKVINSITNSYQNVIYANSTITGHLESIRKVKEAQDEAAAMLGVENANEKVNEQLLDISDKVSGAVLNAKEIDLKSDEAYNKLEKVIDKIKELTNQN</sequence>
<dbReference type="Proteomes" id="UP001257659">
    <property type="component" value="Unassembled WGS sequence"/>
</dbReference>
<accession>A0ABU1K5Y2</accession>
<evidence type="ECO:0000313" key="1">
    <source>
        <dbReference type="EMBL" id="MDR6300655.1"/>
    </source>
</evidence>
<protein>
    <recommendedName>
        <fullName evidence="3">Lipoprotein</fullName>
    </recommendedName>
</protein>
<keyword evidence="2" id="KW-1185">Reference proteome</keyword>
<dbReference type="RefSeq" id="WP_309727551.1">
    <property type="nucleotide sequence ID" value="NZ_JAVDQA010000002.1"/>
</dbReference>
<comment type="caution">
    <text evidence="1">The sequence shown here is derived from an EMBL/GenBank/DDBJ whole genome shotgun (WGS) entry which is preliminary data.</text>
</comment>
<evidence type="ECO:0008006" key="3">
    <source>
        <dbReference type="Google" id="ProtNLM"/>
    </source>
</evidence>
<dbReference type="EMBL" id="JAVDQA010000002">
    <property type="protein sequence ID" value="MDR6300655.1"/>
    <property type="molecule type" value="Genomic_DNA"/>
</dbReference>